<keyword evidence="1" id="KW-1133">Transmembrane helix</keyword>
<feature type="transmembrane region" description="Helical" evidence="1">
    <location>
        <begin position="212"/>
        <end position="232"/>
    </location>
</feature>
<dbReference type="Proteomes" id="UP000607397">
    <property type="component" value="Unassembled WGS sequence"/>
</dbReference>
<keyword evidence="1" id="KW-0472">Membrane</keyword>
<feature type="transmembrane region" description="Helical" evidence="1">
    <location>
        <begin position="156"/>
        <end position="175"/>
    </location>
</feature>
<dbReference type="EMBL" id="WVIC01000018">
    <property type="protein sequence ID" value="NCJ06944.1"/>
    <property type="molecule type" value="Genomic_DNA"/>
</dbReference>
<feature type="transmembrane region" description="Helical" evidence="1">
    <location>
        <begin position="182"/>
        <end position="200"/>
    </location>
</feature>
<keyword evidence="1" id="KW-0812">Transmembrane</keyword>
<proteinExistence type="predicted"/>
<feature type="transmembrane region" description="Helical" evidence="1">
    <location>
        <begin position="6"/>
        <end position="28"/>
    </location>
</feature>
<dbReference type="RefSeq" id="WP_161825415.1">
    <property type="nucleotide sequence ID" value="NZ_WVIC01000018.1"/>
</dbReference>
<reference evidence="2" key="1">
    <citation type="submission" date="2019-12" db="EMBL/GenBank/DDBJ databases">
        <title>High-Quality draft genome sequences of three cyanobacteria isolated from the limestone walls of the Old Cathedral of Coimbra.</title>
        <authorList>
            <person name="Tiago I."/>
            <person name="Soares F."/>
            <person name="Portugal A."/>
        </authorList>
    </citation>
    <scope>NUCLEOTIDE SEQUENCE [LARGE SCALE GENOMIC DNA]</scope>
    <source>
        <strain evidence="2">C</strain>
    </source>
</reference>
<dbReference type="AlphaFoldDB" id="A0A8K1ZXD8"/>
<accession>A0A8K1ZXD8</accession>
<name>A0A8K1ZXD8_9CYAN</name>
<feature type="transmembrane region" description="Helical" evidence="1">
    <location>
        <begin position="129"/>
        <end position="150"/>
    </location>
</feature>
<gene>
    <name evidence="2" type="ORF">GS597_10565</name>
</gene>
<sequence>MNWQILFAATASAGVEFLETAAIAYAIARSGYWREAIAGSIVGLVAVGMIAAGLGTGLTAIPLRWLQVGIGVLLLWFGSGWVRKSVRRQVNQQRAGWIGDDPLAAEGIALAASEAKFSWTNFVIMTKSAALEGLEVAIIVVTLGLASGAWREAVGGAIAALGLSLVMVMLLHPYLVNLPEVLIKLGAGILLCALGSFWLGEGLGLDWLLGDWAILILVSLYTLAATIIIAGLSRTTKTTTA</sequence>
<keyword evidence="3" id="KW-1185">Reference proteome</keyword>
<feature type="transmembrane region" description="Helical" evidence="1">
    <location>
        <begin position="65"/>
        <end position="82"/>
    </location>
</feature>
<evidence type="ECO:0000313" key="2">
    <source>
        <dbReference type="EMBL" id="NCJ06944.1"/>
    </source>
</evidence>
<organism evidence="2 3">
    <name type="scientific">Petrachloros mirabilis ULC683</name>
    <dbReference type="NCBI Taxonomy" id="2781853"/>
    <lineage>
        <taxon>Bacteria</taxon>
        <taxon>Bacillati</taxon>
        <taxon>Cyanobacteriota</taxon>
        <taxon>Cyanophyceae</taxon>
        <taxon>Synechococcales</taxon>
        <taxon>Petrachlorosaceae</taxon>
        <taxon>Petrachloros</taxon>
        <taxon>Petrachloros mirabilis</taxon>
    </lineage>
</organism>
<feature type="transmembrane region" description="Helical" evidence="1">
    <location>
        <begin position="40"/>
        <end position="59"/>
    </location>
</feature>
<protein>
    <submittedName>
        <fullName evidence="2">Uncharacterized protein</fullName>
    </submittedName>
</protein>
<comment type="caution">
    <text evidence="2">The sequence shown here is derived from an EMBL/GenBank/DDBJ whole genome shotgun (WGS) entry which is preliminary data.</text>
</comment>
<evidence type="ECO:0000256" key="1">
    <source>
        <dbReference type="SAM" id="Phobius"/>
    </source>
</evidence>
<evidence type="ECO:0000313" key="3">
    <source>
        <dbReference type="Proteomes" id="UP000607397"/>
    </source>
</evidence>